<dbReference type="PROSITE" id="PS00028">
    <property type="entry name" value="ZINC_FINGER_C2H2_1"/>
    <property type="match status" value="7"/>
</dbReference>
<keyword evidence="6" id="KW-0539">Nucleus</keyword>
<gene>
    <name evidence="11" type="ORF">EEDITHA_LOCUS15225</name>
</gene>
<dbReference type="InterPro" id="IPR012934">
    <property type="entry name" value="Znf_AD"/>
</dbReference>
<dbReference type="PANTHER" id="PTHR24406">
    <property type="entry name" value="TRANSCRIPTIONAL REPRESSOR CTCFL-RELATED"/>
    <property type="match status" value="1"/>
</dbReference>
<keyword evidence="3" id="KW-0677">Repeat</keyword>
<reference evidence="11" key="1">
    <citation type="submission" date="2022-03" db="EMBL/GenBank/DDBJ databases">
        <authorList>
            <person name="Tunstrom K."/>
        </authorList>
    </citation>
    <scope>NUCLEOTIDE SEQUENCE</scope>
</reference>
<feature type="domain" description="C2H2-type" evidence="9">
    <location>
        <begin position="251"/>
        <end position="274"/>
    </location>
</feature>
<dbReference type="SUPFAM" id="SSF57667">
    <property type="entry name" value="beta-beta-alpha zinc fingers"/>
    <property type="match status" value="3"/>
</dbReference>
<evidence type="ECO:0000256" key="2">
    <source>
        <dbReference type="ARBA" id="ARBA00022723"/>
    </source>
</evidence>
<feature type="domain" description="C2H2-type" evidence="9">
    <location>
        <begin position="335"/>
        <end position="363"/>
    </location>
</feature>
<dbReference type="InterPro" id="IPR036236">
    <property type="entry name" value="Znf_C2H2_sf"/>
</dbReference>
<organism evidence="11 12">
    <name type="scientific">Euphydryas editha</name>
    <name type="common">Edith's checkerspot</name>
    <dbReference type="NCBI Taxonomy" id="104508"/>
    <lineage>
        <taxon>Eukaryota</taxon>
        <taxon>Metazoa</taxon>
        <taxon>Ecdysozoa</taxon>
        <taxon>Arthropoda</taxon>
        <taxon>Hexapoda</taxon>
        <taxon>Insecta</taxon>
        <taxon>Pterygota</taxon>
        <taxon>Neoptera</taxon>
        <taxon>Endopterygota</taxon>
        <taxon>Lepidoptera</taxon>
        <taxon>Glossata</taxon>
        <taxon>Ditrysia</taxon>
        <taxon>Papilionoidea</taxon>
        <taxon>Nymphalidae</taxon>
        <taxon>Nymphalinae</taxon>
        <taxon>Euphydryas</taxon>
    </lineage>
</organism>
<feature type="domain" description="C2H2-type" evidence="9">
    <location>
        <begin position="281"/>
        <end position="308"/>
    </location>
</feature>
<keyword evidence="12" id="KW-1185">Reference proteome</keyword>
<keyword evidence="2 8" id="KW-0479">Metal-binding</keyword>
<dbReference type="GO" id="GO:0005634">
    <property type="term" value="C:nucleus"/>
    <property type="evidence" value="ECO:0007669"/>
    <property type="project" value="UniProtKB-SubCell"/>
</dbReference>
<dbReference type="AlphaFoldDB" id="A0AAU9UMC3"/>
<dbReference type="SUPFAM" id="SSF57716">
    <property type="entry name" value="Glucocorticoid receptor-like (DNA-binding domain)"/>
    <property type="match status" value="1"/>
</dbReference>
<dbReference type="Pfam" id="PF07776">
    <property type="entry name" value="zf-AD"/>
    <property type="match status" value="1"/>
</dbReference>
<keyword evidence="4 7" id="KW-0863">Zinc-finger</keyword>
<dbReference type="PROSITE" id="PS50157">
    <property type="entry name" value="ZINC_FINGER_C2H2_2"/>
    <property type="match status" value="8"/>
</dbReference>
<evidence type="ECO:0000259" key="10">
    <source>
        <dbReference type="PROSITE" id="PS51915"/>
    </source>
</evidence>
<feature type="domain" description="C2H2-type" evidence="9">
    <location>
        <begin position="392"/>
        <end position="419"/>
    </location>
</feature>
<sequence>MNNKKTICRVCLQSDENKYISLYEKYKHYLLFEYINSITSVEIKHYDGFPDKICEPCYEQLQVAISFKEKCEKSNLTLQESHLKVEPCSDEDDNLIFKKEECIENDVKLEHENCEEYITFDNLSEDSVEKPLTIVVESVVSNSKAVDHKLECHDCGGIFKSKCKLRVHWKKVHMLKNLICEHCKRAFKSYKAFHMHRKRKTKSCKAATDSNVSIEGVGKARVFICKECGYKTFKIKDMSTHLVTHSGERPFKCNLCPNTYTQYSSLQGHKEGAHKNYVVEITCYFCGKFIKGRKNVYRHLKGHTEQKITCTICKKAMNKSSYHTHMKRHSGVKSYTCEKCASTFYTSAELCNHKRWVHNKQEKLFKCDLCDYKCAKAYNIKVHKKKHTGKNFPCTFCGRFYLSADKLSSHERTHYDEKKFACPQCNAKFFNRDSVRKHLKLKHSLAIINEQKKLSVEVKRENGTVLQNEDIIIENDLHP</sequence>
<dbReference type="Gene3D" id="3.40.1800.20">
    <property type="match status" value="1"/>
</dbReference>
<comment type="caution">
    <text evidence="11">The sequence shown here is derived from an EMBL/GenBank/DDBJ whole genome shotgun (WGS) entry which is preliminary data.</text>
</comment>
<dbReference type="Proteomes" id="UP001153954">
    <property type="component" value="Unassembled WGS sequence"/>
</dbReference>
<evidence type="ECO:0000256" key="8">
    <source>
        <dbReference type="PROSITE-ProRule" id="PRU01263"/>
    </source>
</evidence>
<comment type="subcellular location">
    <subcellularLocation>
        <location evidence="1">Nucleus</location>
    </subcellularLocation>
</comment>
<evidence type="ECO:0000313" key="11">
    <source>
        <dbReference type="EMBL" id="CAH2100347.1"/>
    </source>
</evidence>
<evidence type="ECO:0000259" key="9">
    <source>
        <dbReference type="PROSITE" id="PS50157"/>
    </source>
</evidence>
<feature type="domain" description="C2H2-type" evidence="9">
    <location>
        <begin position="365"/>
        <end position="392"/>
    </location>
</feature>
<dbReference type="Gene3D" id="3.30.160.60">
    <property type="entry name" value="Classic Zinc Finger"/>
    <property type="match status" value="5"/>
</dbReference>
<evidence type="ECO:0000256" key="3">
    <source>
        <dbReference type="ARBA" id="ARBA00022737"/>
    </source>
</evidence>
<evidence type="ECO:0000256" key="5">
    <source>
        <dbReference type="ARBA" id="ARBA00022833"/>
    </source>
</evidence>
<feature type="binding site" evidence="8">
    <location>
        <position position="11"/>
    </location>
    <ligand>
        <name>Zn(2+)</name>
        <dbReference type="ChEBI" id="CHEBI:29105"/>
    </ligand>
</feature>
<feature type="domain" description="C2H2-type" evidence="9">
    <location>
        <begin position="420"/>
        <end position="444"/>
    </location>
</feature>
<feature type="domain" description="C2H2-type" evidence="9">
    <location>
        <begin position="150"/>
        <end position="178"/>
    </location>
</feature>
<dbReference type="SMART" id="SM00355">
    <property type="entry name" value="ZnF_C2H2"/>
    <property type="match status" value="10"/>
</dbReference>
<dbReference type="GO" id="GO:0008270">
    <property type="term" value="F:zinc ion binding"/>
    <property type="evidence" value="ECO:0007669"/>
    <property type="project" value="UniProtKB-UniRule"/>
</dbReference>
<protein>
    <submittedName>
        <fullName evidence="11">Uncharacterized protein</fullName>
    </submittedName>
</protein>
<keyword evidence="5 8" id="KW-0862">Zinc</keyword>
<evidence type="ECO:0000256" key="4">
    <source>
        <dbReference type="ARBA" id="ARBA00022771"/>
    </source>
</evidence>
<feature type="domain" description="ZAD" evidence="10">
    <location>
        <begin position="6"/>
        <end position="81"/>
    </location>
</feature>
<dbReference type="PROSITE" id="PS51915">
    <property type="entry name" value="ZAD"/>
    <property type="match status" value="1"/>
</dbReference>
<accession>A0AAU9UMC3</accession>
<dbReference type="InterPro" id="IPR050888">
    <property type="entry name" value="ZnF_C2H2-type_TF"/>
</dbReference>
<dbReference type="EMBL" id="CAKOGL010000022">
    <property type="protein sequence ID" value="CAH2100347.1"/>
    <property type="molecule type" value="Genomic_DNA"/>
</dbReference>
<name>A0AAU9UMC3_EUPED</name>
<evidence type="ECO:0000256" key="7">
    <source>
        <dbReference type="PROSITE-ProRule" id="PRU00042"/>
    </source>
</evidence>
<feature type="binding site" evidence="8">
    <location>
        <position position="57"/>
    </location>
    <ligand>
        <name>Zn(2+)</name>
        <dbReference type="ChEBI" id="CHEBI:29105"/>
    </ligand>
</feature>
<dbReference type="InterPro" id="IPR013087">
    <property type="entry name" value="Znf_C2H2_type"/>
</dbReference>
<dbReference type="SMART" id="SM00868">
    <property type="entry name" value="zf-AD"/>
    <property type="match status" value="1"/>
</dbReference>
<feature type="domain" description="C2H2-type" evidence="9">
    <location>
        <begin position="223"/>
        <end position="250"/>
    </location>
</feature>
<evidence type="ECO:0000256" key="1">
    <source>
        <dbReference type="ARBA" id="ARBA00004123"/>
    </source>
</evidence>
<proteinExistence type="predicted"/>
<feature type="binding site" evidence="8">
    <location>
        <position position="8"/>
    </location>
    <ligand>
        <name>Zn(2+)</name>
        <dbReference type="ChEBI" id="CHEBI:29105"/>
    </ligand>
</feature>
<evidence type="ECO:0000256" key="6">
    <source>
        <dbReference type="ARBA" id="ARBA00023242"/>
    </source>
</evidence>
<evidence type="ECO:0000313" key="12">
    <source>
        <dbReference type="Proteomes" id="UP001153954"/>
    </source>
</evidence>
<feature type="binding site" evidence="8">
    <location>
        <position position="54"/>
    </location>
    <ligand>
        <name>Zn(2+)</name>
        <dbReference type="ChEBI" id="CHEBI:29105"/>
    </ligand>
</feature>